<protein>
    <recommendedName>
        <fullName evidence="4">Transmembrane protein</fullName>
    </recommendedName>
</protein>
<feature type="transmembrane region" description="Helical" evidence="1">
    <location>
        <begin position="65"/>
        <end position="87"/>
    </location>
</feature>
<keyword evidence="1" id="KW-0472">Membrane</keyword>
<dbReference type="RefSeq" id="WP_281912906.1">
    <property type="nucleotide sequence ID" value="NZ_AP026966.1"/>
</dbReference>
<feature type="transmembrane region" description="Helical" evidence="1">
    <location>
        <begin position="93"/>
        <end position="116"/>
    </location>
</feature>
<keyword evidence="1" id="KW-0812">Transmembrane</keyword>
<dbReference type="Proteomes" id="UP001163336">
    <property type="component" value="Chromosome"/>
</dbReference>
<reference evidence="2" key="1">
    <citation type="submission" date="2022-11" db="EMBL/GenBank/DDBJ databases">
        <title>Isolation and characterization of PLA-degrading bacterium Massilia sp. from Antarctic soil.</title>
        <authorList>
            <person name="Sato K."/>
            <person name="Gomez-Fuentes C."/>
            <person name="Ahmad S.A."/>
            <person name="Zulkharnain A."/>
        </authorList>
    </citation>
    <scope>NUCLEOTIDE SEQUENCE</scope>
    <source>
        <strain evidence="2">N-3</strain>
    </source>
</reference>
<evidence type="ECO:0008006" key="4">
    <source>
        <dbReference type="Google" id="ProtNLM"/>
    </source>
</evidence>
<accession>A0ABN6T9J2</accession>
<evidence type="ECO:0000313" key="2">
    <source>
        <dbReference type="EMBL" id="BDT57600.1"/>
    </source>
</evidence>
<proteinExistence type="predicted"/>
<evidence type="ECO:0000313" key="3">
    <source>
        <dbReference type="Proteomes" id="UP001163336"/>
    </source>
</evidence>
<evidence type="ECO:0000256" key="1">
    <source>
        <dbReference type="SAM" id="Phobius"/>
    </source>
</evidence>
<organism evidence="2 3">
    <name type="scientific">Massilia varians</name>
    <dbReference type="NCBI Taxonomy" id="457921"/>
    <lineage>
        <taxon>Bacteria</taxon>
        <taxon>Pseudomonadati</taxon>
        <taxon>Pseudomonadota</taxon>
        <taxon>Betaproteobacteria</taxon>
        <taxon>Burkholderiales</taxon>
        <taxon>Oxalobacteraceae</taxon>
        <taxon>Telluria group</taxon>
        <taxon>Massilia</taxon>
    </lineage>
</organism>
<feature type="transmembrane region" description="Helical" evidence="1">
    <location>
        <begin position="33"/>
        <end position="53"/>
    </location>
</feature>
<keyword evidence="1" id="KW-1133">Transmembrane helix</keyword>
<gene>
    <name evidence="2" type="ORF">MasN3_10940</name>
</gene>
<dbReference type="EMBL" id="AP026966">
    <property type="protein sequence ID" value="BDT57600.1"/>
    <property type="molecule type" value="Genomic_DNA"/>
</dbReference>
<name>A0ABN6T9J2_9BURK</name>
<sequence>MIFLRLACLMAGILVLVAPPVVLFPKGASAPGVAHSAALLAAMLLAASGFFFIGMAGHRIKRSPALGRASAAALLLTFVAGSAVLWGSAEPTALWLSGALLGFTLIVSLALALLMLQEPSAGRVRAREGRQSRLSVVHRL</sequence>
<keyword evidence="3" id="KW-1185">Reference proteome</keyword>